<feature type="compositionally biased region" description="Basic and acidic residues" evidence="1">
    <location>
        <begin position="1"/>
        <end position="10"/>
    </location>
</feature>
<dbReference type="eggNOG" id="ENOG502R50A">
    <property type="taxonomic scope" value="Eukaryota"/>
</dbReference>
<evidence type="ECO:0008006" key="4">
    <source>
        <dbReference type="Google" id="ProtNLM"/>
    </source>
</evidence>
<dbReference type="EnsemblPlants" id="LPERR05G12240.1">
    <property type="protein sequence ID" value="LPERR05G12240.1"/>
    <property type="gene ID" value="LPERR05G12240"/>
</dbReference>
<dbReference type="HOGENOM" id="CLU_441057_0_0_1"/>
<dbReference type="PANTHER" id="PTHR48459:SF1">
    <property type="entry name" value="CUE DOMAIN-CONTAINING PROTEIN"/>
    <property type="match status" value="1"/>
</dbReference>
<reference evidence="3" key="2">
    <citation type="submission" date="2013-12" db="EMBL/GenBank/DDBJ databases">
        <authorList>
            <person name="Yu Y."/>
            <person name="Lee S."/>
            <person name="de Baynast K."/>
            <person name="Wissotski M."/>
            <person name="Liu L."/>
            <person name="Talag J."/>
            <person name="Goicoechea J."/>
            <person name="Angelova A."/>
            <person name="Jetty R."/>
            <person name="Kudrna D."/>
            <person name="Golser W."/>
            <person name="Rivera L."/>
            <person name="Zhang J."/>
            <person name="Wing R."/>
        </authorList>
    </citation>
    <scope>NUCLEOTIDE SEQUENCE</scope>
</reference>
<sequence>MAASEKRPLSEHVSSGTSAAHNDGAYDSGSSSLSAKGKEKSTGDDFLDALVEVFPQVNFLTLVEVCMEYKNDIDGAVDYIIHNVLPRITHDYNANENKVSLMKVDNFAHHDSVQADVSVAAEEHKDSLDSIASSTHDCGAYEHKDSLVGVASSAQDCLFGGLYTSSYNSKIETSFFEDELTTNGDGIPDLTTQSSYSVKLESLDNSIADVNYNKMTLMSNVATVNQMLDDIKLKEVESKQVALETTQAGNDILVKIEELKEKAILVAEENDKVSGEVSAEQSILASEAQGLEARLSNISQESNHYVLIIDEEMLFYATMQRSNKLEKQEHENVKLRKLLMDRGQVVDTLQGEMIGLLEKISQLQLKVNMELPKPMQGSSSISSSAKSIDGVIQLQCRVDEPQLSEDMQPASPRLFSNSVKSTDNIAQAHCKIDEPQLFVCEPEVSNDEASSSLSSLLKSTDNISQLLDQVIDVNFPMEKSLQVASSSFCSSMKSSAGETLQLPSAALSSLEKSTTSKSWSSTVESKPVFYDDEDIDDASSHTNFGLDDSWDVVDDEFIYMCAN</sequence>
<accession>A0A0D9WG71</accession>
<evidence type="ECO:0000313" key="2">
    <source>
        <dbReference type="EnsemblPlants" id="LPERR05G12240.1"/>
    </source>
</evidence>
<organism evidence="2 3">
    <name type="scientific">Leersia perrieri</name>
    <dbReference type="NCBI Taxonomy" id="77586"/>
    <lineage>
        <taxon>Eukaryota</taxon>
        <taxon>Viridiplantae</taxon>
        <taxon>Streptophyta</taxon>
        <taxon>Embryophyta</taxon>
        <taxon>Tracheophyta</taxon>
        <taxon>Spermatophyta</taxon>
        <taxon>Magnoliopsida</taxon>
        <taxon>Liliopsida</taxon>
        <taxon>Poales</taxon>
        <taxon>Poaceae</taxon>
        <taxon>BOP clade</taxon>
        <taxon>Oryzoideae</taxon>
        <taxon>Oryzeae</taxon>
        <taxon>Oryzinae</taxon>
        <taxon>Leersia</taxon>
    </lineage>
</organism>
<dbReference type="AlphaFoldDB" id="A0A0D9WG71"/>
<dbReference type="PANTHER" id="PTHR48459">
    <property type="entry name" value="CUE DOMAIN-CONTAINING PROTEIN"/>
    <property type="match status" value="1"/>
</dbReference>
<evidence type="ECO:0000313" key="3">
    <source>
        <dbReference type="Proteomes" id="UP000032180"/>
    </source>
</evidence>
<reference evidence="2 3" key="1">
    <citation type="submission" date="2012-08" db="EMBL/GenBank/DDBJ databases">
        <title>Oryza genome evolution.</title>
        <authorList>
            <person name="Wing R.A."/>
        </authorList>
    </citation>
    <scope>NUCLEOTIDE SEQUENCE</scope>
</reference>
<proteinExistence type="predicted"/>
<feature type="region of interest" description="Disordered" evidence="1">
    <location>
        <begin position="1"/>
        <end position="38"/>
    </location>
</feature>
<protein>
    <recommendedName>
        <fullName evidence="4">CUE domain-containing protein</fullName>
    </recommendedName>
</protein>
<dbReference type="Gramene" id="LPERR05G12240.1">
    <property type="protein sequence ID" value="LPERR05G12240.1"/>
    <property type="gene ID" value="LPERR05G12240"/>
</dbReference>
<keyword evidence="3" id="KW-1185">Reference proteome</keyword>
<name>A0A0D9WG71_9ORYZ</name>
<reference evidence="2" key="3">
    <citation type="submission" date="2015-04" db="UniProtKB">
        <authorList>
            <consortium name="EnsemblPlants"/>
        </authorList>
    </citation>
    <scope>IDENTIFICATION</scope>
</reference>
<dbReference type="Proteomes" id="UP000032180">
    <property type="component" value="Chromosome 5"/>
</dbReference>
<evidence type="ECO:0000256" key="1">
    <source>
        <dbReference type="SAM" id="MobiDB-lite"/>
    </source>
</evidence>